<organism evidence="5 6">
    <name type="scientific">Desulfosarcina ovata subsp. ovata</name>
    <dbReference type="NCBI Taxonomy" id="2752305"/>
    <lineage>
        <taxon>Bacteria</taxon>
        <taxon>Pseudomonadati</taxon>
        <taxon>Thermodesulfobacteriota</taxon>
        <taxon>Desulfobacteria</taxon>
        <taxon>Desulfobacterales</taxon>
        <taxon>Desulfosarcinaceae</taxon>
        <taxon>Desulfosarcina</taxon>
    </lineage>
</organism>
<keyword evidence="3 5" id="KW-0067">ATP-binding</keyword>
<dbReference type="GO" id="GO:0005886">
    <property type="term" value="C:plasma membrane"/>
    <property type="evidence" value="ECO:0007669"/>
    <property type="project" value="TreeGrafter"/>
</dbReference>
<dbReference type="PANTHER" id="PTHR45772:SF7">
    <property type="entry name" value="AMINO ACID ABC TRANSPORTER ATP-BINDING PROTEIN"/>
    <property type="match status" value="1"/>
</dbReference>
<evidence type="ECO:0000256" key="2">
    <source>
        <dbReference type="ARBA" id="ARBA00022741"/>
    </source>
</evidence>
<evidence type="ECO:0000256" key="1">
    <source>
        <dbReference type="ARBA" id="ARBA00022448"/>
    </source>
</evidence>
<dbReference type="InterPro" id="IPR051120">
    <property type="entry name" value="ABC_AA/LPS_Transport"/>
</dbReference>
<dbReference type="GO" id="GO:0015192">
    <property type="term" value="F:L-phenylalanine transmembrane transporter activity"/>
    <property type="evidence" value="ECO:0007669"/>
    <property type="project" value="TreeGrafter"/>
</dbReference>
<dbReference type="SUPFAM" id="SSF52540">
    <property type="entry name" value="P-loop containing nucleoside triphosphate hydrolases"/>
    <property type="match status" value="1"/>
</dbReference>
<dbReference type="GO" id="GO:1903806">
    <property type="term" value="P:L-isoleucine import across plasma membrane"/>
    <property type="evidence" value="ECO:0007669"/>
    <property type="project" value="TreeGrafter"/>
</dbReference>
<dbReference type="GO" id="GO:0005524">
    <property type="term" value="F:ATP binding"/>
    <property type="evidence" value="ECO:0007669"/>
    <property type="project" value="UniProtKB-KW"/>
</dbReference>
<dbReference type="Proteomes" id="UP000422108">
    <property type="component" value="Chromosome"/>
</dbReference>
<evidence type="ECO:0000313" key="6">
    <source>
        <dbReference type="Proteomes" id="UP000422108"/>
    </source>
</evidence>
<dbReference type="PANTHER" id="PTHR45772">
    <property type="entry name" value="CONSERVED COMPONENT OF ABC TRANSPORTER FOR NATURAL AMINO ACIDS-RELATED"/>
    <property type="match status" value="1"/>
</dbReference>
<dbReference type="GO" id="GO:0005304">
    <property type="term" value="F:L-valine transmembrane transporter activity"/>
    <property type="evidence" value="ECO:0007669"/>
    <property type="project" value="TreeGrafter"/>
</dbReference>
<dbReference type="EMBL" id="AP021879">
    <property type="protein sequence ID" value="BBO91879.1"/>
    <property type="molecule type" value="Genomic_DNA"/>
</dbReference>
<evidence type="ECO:0000313" key="5">
    <source>
        <dbReference type="EMBL" id="BBO91879.1"/>
    </source>
</evidence>
<reference evidence="5 6" key="1">
    <citation type="submission" date="2019-11" db="EMBL/GenBank/DDBJ databases">
        <title>Comparative genomics of hydrocarbon-degrading Desulfosarcina strains.</title>
        <authorList>
            <person name="Watanabe M."/>
            <person name="Kojima H."/>
            <person name="Fukui M."/>
        </authorList>
    </citation>
    <scope>NUCLEOTIDE SEQUENCE [LARGE SCALE GENOMIC DNA]</scope>
    <source>
        <strain evidence="6">oXyS1</strain>
    </source>
</reference>
<keyword evidence="1" id="KW-0813">Transport</keyword>
<dbReference type="InterPro" id="IPR027417">
    <property type="entry name" value="P-loop_NTPase"/>
</dbReference>
<dbReference type="InterPro" id="IPR032823">
    <property type="entry name" value="BCA_ABC_TP_C"/>
</dbReference>
<dbReference type="GO" id="GO:0016887">
    <property type="term" value="F:ATP hydrolysis activity"/>
    <property type="evidence" value="ECO:0007669"/>
    <property type="project" value="InterPro"/>
</dbReference>
<gene>
    <name evidence="5" type="ORF">DSCOOX_50590</name>
</gene>
<evidence type="ECO:0000259" key="4">
    <source>
        <dbReference type="PROSITE" id="PS50893"/>
    </source>
</evidence>
<name>A0A5K8AHA5_9BACT</name>
<dbReference type="GO" id="GO:0015188">
    <property type="term" value="F:L-isoleucine transmembrane transporter activity"/>
    <property type="evidence" value="ECO:0007669"/>
    <property type="project" value="TreeGrafter"/>
</dbReference>
<dbReference type="Pfam" id="PF12399">
    <property type="entry name" value="BCA_ABC_TP_C"/>
    <property type="match status" value="1"/>
</dbReference>
<dbReference type="SMART" id="SM00382">
    <property type="entry name" value="AAA"/>
    <property type="match status" value="1"/>
</dbReference>
<dbReference type="InterPro" id="IPR003439">
    <property type="entry name" value="ABC_transporter-like_ATP-bd"/>
</dbReference>
<accession>A0A5K8AHA5</accession>
<dbReference type="GO" id="GO:0042941">
    <property type="term" value="P:D-alanine transmembrane transport"/>
    <property type="evidence" value="ECO:0007669"/>
    <property type="project" value="TreeGrafter"/>
</dbReference>
<dbReference type="GO" id="GO:0015808">
    <property type="term" value="P:L-alanine transport"/>
    <property type="evidence" value="ECO:0007669"/>
    <property type="project" value="TreeGrafter"/>
</dbReference>
<evidence type="ECO:0000256" key="3">
    <source>
        <dbReference type="ARBA" id="ARBA00022840"/>
    </source>
</evidence>
<dbReference type="Gene3D" id="3.40.50.300">
    <property type="entry name" value="P-loop containing nucleotide triphosphate hydrolases"/>
    <property type="match status" value="1"/>
</dbReference>
<keyword evidence="6" id="KW-1185">Reference proteome</keyword>
<dbReference type="Pfam" id="PF00005">
    <property type="entry name" value="ABC_tran"/>
    <property type="match status" value="1"/>
</dbReference>
<dbReference type="AlphaFoldDB" id="A0A5K8AHA5"/>
<feature type="domain" description="ABC transporter" evidence="4">
    <location>
        <begin position="26"/>
        <end position="279"/>
    </location>
</feature>
<dbReference type="InterPro" id="IPR003593">
    <property type="entry name" value="AAA+_ATPase"/>
</dbReference>
<dbReference type="CDD" id="cd03219">
    <property type="entry name" value="ABC_Mj1267_LivG_branched"/>
    <property type="match status" value="1"/>
</dbReference>
<dbReference type="FunFam" id="3.40.50.300:FF:000421">
    <property type="entry name" value="Branched-chain amino acid ABC transporter ATP-binding protein"/>
    <property type="match status" value="1"/>
</dbReference>
<sequence length="283" mass="31483">MTSEKSIVLKVEARPVENNHSTQPVLSVTQLTMNFGGLCALDEVDLTIKENEIVALIGPNGAGKTTFFNCITGIYTPSGGDVVLTDKAGHRSRLNGLKPDQVTKKGMARTFQNIRLFQNMTVLENVMIGRHCRMRTGIPGAVFRPPRAKSEEKQVVSDSYQILEKFDLHRYVNEFAKNLPYGAQRRLEIARAMATEPFLLLLDEPAAGMNAQETKELDAMIEKLRYEEKISILLIEHDMKLVMNLSDRIFVVDYGKKIAEGTPEAISQNPAVIKAYLGESADA</sequence>
<dbReference type="GO" id="GO:1903805">
    <property type="term" value="P:L-valine import across plasma membrane"/>
    <property type="evidence" value="ECO:0007669"/>
    <property type="project" value="TreeGrafter"/>
</dbReference>
<protein>
    <submittedName>
        <fullName evidence="5">ABC transporter ATP-binding protein</fullName>
    </submittedName>
</protein>
<proteinExistence type="predicted"/>
<keyword evidence="2" id="KW-0547">Nucleotide-binding</keyword>
<dbReference type="PROSITE" id="PS50893">
    <property type="entry name" value="ABC_TRANSPORTER_2"/>
    <property type="match status" value="1"/>
</dbReference>